<dbReference type="Proteomes" id="UP001152885">
    <property type="component" value="Unassembled WGS sequence"/>
</dbReference>
<keyword evidence="3" id="KW-1185">Reference proteome</keyword>
<organism evidence="2 3">
    <name type="scientific">Candida verbasci</name>
    <dbReference type="NCBI Taxonomy" id="1227364"/>
    <lineage>
        <taxon>Eukaryota</taxon>
        <taxon>Fungi</taxon>
        <taxon>Dikarya</taxon>
        <taxon>Ascomycota</taxon>
        <taxon>Saccharomycotina</taxon>
        <taxon>Pichiomycetes</taxon>
        <taxon>Debaryomycetaceae</taxon>
        <taxon>Candida/Lodderomyces clade</taxon>
        <taxon>Candida</taxon>
    </lineage>
</organism>
<dbReference type="InterPro" id="IPR001810">
    <property type="entry name" value="F-box_dom"/>
</dbReference>
<comment type="caution">
    <text evidence="2">The sequence shown here is derived from an EMBL/GenBank/DDBJ whole genome shotgun (WGS) entry which is preliminary data.</text>
</comment>
<dbReference type="PROSITE" id="PS50181">
    <property type="entry name" value="FBOX"/>
    <property type="match status" value="1"/>
</dbReference>
<accession>A0A9W4XFD9</accession>
<gene>
    <name evidence="2" type="ORF">CANVERA_P4880</name>
</gene>
<proteinExistence type="predicted"/>
<sequence length="552" mass="64835">MVELIDLPSHIKSEIIKYLPQQSVFNLALTNFEFYEPCIRQLYKTITIQIQAPLRPHTNLRNDDFSDCTSTILYGFDKMMKKETNLKMIFARLIVLIQSLRINSQLRHFINEINVVGECYNDNVIEALQDLINELKSLKKFNIESYKIRRLLDLKNLKLESVVVDNEIEYEKSIKELIIGENQFQEMSQFSTQLSSLILPNDKVLYWDWIKNNIFKNNLKLPSIEKFKFVFALNNFENNERLVSILNWSKIKQLELIFDYTSSQDCIIDVLNLIPTTPNLTHLSISQSEIYSTHAENEIYDLNIFNFLNNSFPKLIYLSISHKVPDLGNFVDGVEGNYFRRLNLYINILPTIIQSLNNKITLELSNLFQTFACYEQYMNTVLWNGCKCSHCEVYLGKLDTFLMYHKYFNNGRFRDMNVSHLFSEIGYRLSKREIWNFHKTQNGKGFKCCDTKVIDQGEYDEEDFDNKVVSDCEFNEVVYKGIPTSVSHYLNSLVIQILKLYRGNAEGNDVEFNDGGDEQEHELMIRRIIINGIVYNLDKELNGTHFYENVYD</sequence>
<dbReference type="EMBL" id="CANTUO010000006">
    <property type="protein sequence ID" value="CAI5760370.1"/>
    <property type="molecule type" value="Genomic_DNA"/>
</dbReference>
<dbReference type="OrthoDB" id="3976101at2759"/>
<dbReference type="AlphaFoldDB" id="A0A9W4XFD9"/>
<reference evidence="2" key="1">
    <citation type="submission" date="2022-12" db="EMBL/GenBank/DDBJ databases">
        <authorList>
            <person name="Brejova B."/>
        </authorList>
    </citation>
    <scope>NUCLEOTIDE SEQUENCE</scope>
</reference>
<evidence type="ECO:0000313" key="3">
    <source>
        <dbReference type="Proteomes" id="UP001152885"/>
    </source>
</evidence>
<protein>
    <recommendedName>
        <fullName evidence="1">F-box domain-containing protein</fullName>
    </recommendedName>
</protein>
<name>A0A9W4XFD9_9ASCO</name>
<feature type="domain" description="F-box" evidence="1">
    <location>
        <begin position="1"/>
        <end position="46"/>
    </location>
</feature>
<evidence type="ECO:0000313" key="2">
    <source>
        <dbReference type="EMBL" id="CAI5760370.1"/>
    </source>
</evidence>
<evidence type="ECO:0000259" key="1">
    <source>
        <dbReference type="PROSITE" id="PS50181"/>
    </source>
</evidence>